<dbReference type="OrthoDB" id="2428896at2759"/>
<evidence type="ECO:0000313" key="2">
    <source>
        <dbReference type="Proteomes" id="UP000007797"/>
    </source>
</evidence>
<dbReference type="GeneID" id="14877422"/>
<dbReference type="KEGG" id="dfa:DFA_02833"/>
<protein>
    <submittedName>
        <fullName evidence="1">Uncharacterized protein</fullName>
    </submittedName>
</protein>
<dbReference type="EMBL" id="GL883006">
    <property type="protein sequence ID" value="EGG24590.1"/>
    <property type="molecule type" value="Genomic_DNA"/>
</dbReference>
<name>F4PIL0_CACFS</name>
<dbReference type="Proteomes" id="UP000007797">
    <property type="component" value="Unassembled WGS sequence"/>
</dbReference>
<sequence>MSYKTEQVVSASYVTRPKEGFMHIADHHGVVVKTNQGNNYLIHSVPSSGVVVTDAKYMTGNWRVDHPINVRGAKTVHGAHPSASGRSLNPMVNYVTSGSCIMSAKNAENYLLN</sequence>
<organism evidence="1 2">
    <name type="scientific">Cavenderia fasciculata</name>
    <name type="common">Slime mold</name>
    <name type="synonym">Dictyostelium fasciculatum</name>
    <dbReference type="NCBI Taxonomy" id="261658"/>
    <lineage>
        <taxon>Eukaryota</taxon>
        <taxon>Amoebozoa</taxon>
        <taxon>Evosea</taxon>
        <taxon>Eumycetozoa</taxon>
        <taxon>Dictyostelia</taxon>
        <taxon>Acytosteliales</taxon>
        <taxon>Cavenderiaceae</taxon>
        <taxon>Cavenderia</taxon>
    </lineage>
</organism>
<reference evidence="2" key="1">
    <citation type="journal article" date="2011" name="Genome Res.">
        <title>Phylogeny-wide analysis of social amoeba genomes highlights ancient origins for complex intercellular communication.</title>
        <authorList>
            <person name="Heidel A.J."/>
            <person name="Lawal H.M."/>
            <person name="Felder M."/>
            <person name="Schilde C."/>
            <person name="Helps N.R."/>
            <person name="Tunggal B."/>
            <person name="Rivero F."/>
            <person name="John U."/>
            <person name="Schleicher M."/>
            <person name="Eichinger L."/>
            <person name="Platzer M."/>
            <person name="Noegel A.A."/>
            <person name="Schaap P."/>
            <person name="Gloeckner G."/>
        </authorList>
    </citation>
    <scope>NUCLEOTIDE SEQUENCE [LARGE SCALE GENOMIC DNA]</scope>
    <source>
        <strain evidence="2">SH3</strain>
    </source>
</reference>
<dbReference type="AlphaFoldDB" id="F4PIL0"/>
<proteinExistence type="predicted"/>
<keyword evidence="2" id="KW-1185">Reference proteome</keyword>
<accession>F4PIL0</accession>
<dbReference type="RefSeq" id="XP_004362441.1">
    <property type="nucleotide sequence ID" value="XM_004362384.1"/>
</dbReference>
<evidence type="ECO:0000313" key="1">
    <source>
        <dbReference type="EMBL" id="EGG24590.1"/>
    </source>
</evidence>
<gene>
    <name evidence="1" type="ORF">DFA_02833</name>
</gene>